<dbReference type="InterPro" id="IPR050161">
    <property type="entry name" value="Siro_Cobalamin_biosynth"/>
</dbReference>
<dbReference type="RefSeq" id="WP_092693683.1">
    <property type="nucleotide sequence ID" value="NZ_FOGU01000006.1"/>
</dbReference>
<dbReference type="CDD" id="cd11642">
    <property type="entry name" value="SUMT"/>
    <property type="match status" value="1"/>
</dbReference>
<keyword evidence="6" id="KW-0949">S-adenosyl-L-methionine</keyword>
<evidence type="ECO:0000259" key="16">
    <source>
        <dbReference type="Pfam" id="PF00590"/>
    </source>
</evidence>
<dbReference type="SUPFAM" id="SSF51735">
    <property type="entry name" value="NAD(P)-binding Rossmann-fold domains"/>
    <property type="match status" value="1"/>
</dbReference>
<dbReference type="InterPro" id="IPR019478">
    <property type="entry name" value="Sirohaem_synthase_dimer_dom"/>
</dbReference>
<evidence type="ECO:0000256" key="11">
    <source>
        <dbReference type="ARBA" id="ARBA00023268"/>
    </source>
</evidence>
<dbReference type="EMBL" id="FOGU01000006">
    <property type="protein sequence ID" value="SES14409.1"/>
    <property type="molecule type" value="Genomic_DNA"/>
</dbReference>
<dbReference type="PANTHER" id="PTHR45790">
    <property type="entry name" value="SIROHEME SYNTHASE-RELATED"/>
    <property type="match status" value="1"/>
</dbReference>
<evidence type="ECO:0000256" key="13">
    <source>
        <dbReference type="ARBA" id="ARBA00047561"/>
    </source>
</evidence>
<comment type="pathway">
    <text evidence="12">Porphyrin-containing compound metabolism; siroheme biosynthesis; precorrin-2 from uroporphyrinogen III: step 1/1.</text>
</comment>
<dbReference type="InterPro" id="IPR037115">
    <property type="entry name" value="Sirohaem_synt_dimer_dom_sf"/>
</dbReference>
<evidence type="ECO:0000256" key="10">
    <source>
        <dbReference type="ARBA" id="ARBA00023244"/>
    </source>
</evidence>
<dbReference type="InterPro" id="IPR012409">
    <property type="entry name" value="Sirohaem_synth"/>
</dbReference>
<keyword evidence="7" id="KW-0560">Oxidoreductase</keyword>
<evidence type="ECO:0000256" key="14">
    <source>
        <dbReference type="PIRSR" id="PIRSR036426-1"/>
    </source>
</evidence>
<dbReference type="SUPFAM" id="SSF75615">
    <property type="entry name" value="Siroheme synthase middle domains-like"/>
    <property type="match status" value="1"/>
</dbReference>
<dbReference type="InterPro" id="IPR006367">
    <property type="entry name" value="Sirohaem_synthase_N"/>
</dbReference>
<dbReference type="InterPro" id="IPR014777">
    <property type="entry name" value="4pyrrole_Mease_sub1"/>
</dbReference>
<comment type="similarity">
    <text evidence="2 15">Belongs to the precorrin methyltransferase family.</text>
</comment>
<evidence type="ECO:0000256" key="6">
    <source>
        <dbReference type="ARBA" id="ARBA00022691"/>
    </source>
</evidence>
<evidence type="ECO:0000256" key="4">
    <source>
        <dbReference type="ARBA" id="ARBA00022603"/>
    </source>
</evidence>
<dbReference type="FunFam" id="3.40.1010.10:FF:000001">
    <property type="entry name" value="Siroheme synthase"/>
    <property type="match status" value="1"/>
</dbReference>
<dbReference type="Pfam" id="PF13241">
    <property type="entry name" value="NAD_binding_7"/>
    <property type="match status" value="1"/>
</dbReference>
<dbReference type="PROSITE" id="PS00839">
    <property type="entry name" value="SUMT_1"/>
    <property type="match status" value="1"/>
</dbReference>
<keyword evidence="19" id="KW-1185">Reference proteome</keyword>
<dbReference type="NCBIfam" id="TIGR01470">
    <property type="entry name" value="cysG_Nterm"/>
    <property type="match status" value="1"/>
</dbReference>
<feature type="active site" description="Proton donor" evidence="14">
    <location>
        <position position="271"/>
    </location>
</feature>
<protein>
    <submittedName>
        <fullName evidence="18">Uroporphyrin-III C-methyltransferase / precorrin-2 dehydrogenase / sirohydrochlorin ferrochelatase</fullName>
    </submittedName>
</protein>
<keyword evidence="10" id="KW-0627">Porphyrin biosynthesis</keyword>
<proteinExistence type="inferred from homology"/>
<dbReference type="STRING" id="641238.SAMN04490244_10690"/>
<evidence type="ECO:0000259" key="17">
    <source>
        <dbReference type="Pfam" id="PF10414"/>
    </source>
</evidence>
<dbReference type="Gene3D" id="3.30.950.10">
    <property type="entry name" value="Methyltransferase, Cobalt-precorrin-4 Transmethylase, Domain 2"/>
    <property type="match status" value="1"/>
</dbReference>
<dbReference type="GO" id="GO:0051287">
    <property type="term" value="F:NAD binding"/>
    <property type="evidence" value="ECO:0007669"/>
    <property type="project" value="InterPro"/>
</dbReference>
<dbReference type="GO" id="GO:0032259">
    <property type="term" value="P:methylation"/>
    <property type="evidence" value="ECO:0007669"/>
    <property type="project" value="UniProtKB-KW"/>
</dbReference>
<evidence type="ECO:0000313" key="19">
    <source>
        <dbReference type="Proteomes" id="UP000198885"/>
    </source>
</evidence>
<dbReference type="PIRSF" id="PIRSF036426">
    <property type="entry name" value="Sirohaem_synth"/>
    <property type="match status" value="1"/>
</dbReference>
<dbReference type="InterPro" id="IPR003043">
    <property type="entry name" value="Uropor_MeTrfase_CS"/>
</dbReference>
<gene>
    <name evidence="18" type="ORF">SAMN04490244_10690</name>
</gene>
<dbReference type="NCBIfam" id="TIGR01469">
    <property type="entry name" value="cobA_cysG_Cterm"/>
    <property type="match status" value="1"/>
</dbReference>
<keyword evidence="4 15" id="KW-0489">Methyltransferase</keyword>
<evidence type="ECO:0000256" key="3">
    <source>
        <dbReference type="ARBA" id="ARBA00022573"/>
    </source>
</evidence>
<dbReference type="SUPFAM" id="SSF53790">
    <property type="entry name" value="Tetrapyrrole methylase"/>
    <property type="match status" value="1"/>
</dbReference>
<evidence type="ECO:0000256" key="2">
    <source>
        <dbReference type="ARBA" id="ARBA00005879"/>
    </source>
</evidence>
<comment type="pathway">
    <text evidence="1">Porphyrin-containing compound metabolism; siroheme biosynthesis; sirohydrochlorin from precorrin-2: step 1/1.</text>
</comment>
<dbReference type="Pfam" id="PF00590">
    <property type="entry name" value="TP_methylase"/>
    <property type="match status" value="1"/>
</dbReference>
<evidence type="ECO:0000256" key="7">
    <source>
        <dbReference type="ARBA" id="ARBA00023002"/>
    </source>
</evidence>
<dbReference type="OrthoDB" id="9815856at2"/>
<reference evidence="18 19" key="1">
    <citation type="submission" date="2016-10" db="EMBL/GenBank/DDBJ databases">
        <authorList>
            <person name="de Groot N.N."/>
        </authorList>
    </citation>
    <scope>NUCLEOTIDE SEQUENCE [LARGE SCALE GENOMIC DNA]</scope>
    <source>
        <strain evidence="18 19">DSM 23042</strain>
    </source>
</reference>
<keyword evidence="5 15" id="KW-0808">Transferase</keyword>
<feature type="domain" description="Tetrapyrrole methylase" evidence="16">
    <location>
        <begin position="219"/>
        <end position="428"/>
    </location>
</feature>
<organism evidence="18 19">
    <name type="scientific">Tranquillimonas rosea</name>
    <dbReference type="NCBI Taxonomy" id="641238"/>
    <lineage>
        <taxon>Bacteria</taxon>
        <taxon>Pseudomonadati</taxon>
        <taxon>Pseudomonadota</taxon>
        <taxon>Alphaproteobacteria</taxon>
        <taxon>Rhodobacterales</taxon>
        <taxon>Roseobacteraceae</taxon>
        <taxon>Tranquillimonas</taxon>
    </lineage>
</organism>
<evidence type="ECO:0000256" key="9">
    <source>
        <dbReference type="ARBA" id="ARBA00023239"/>
    </source>
</evidence>
<comment type="catalytic activity">
    <reaction evidence="13">
        <text>precorrin-2 + NAD(+) = sirohydrochlorin + NADH + 2 H(+)</text>
        <dbReference type="Rhea" id="RHEA:15613"/>
        <dbReference type="ChEBI" id="CHEBI:15378"/>
        <dbReference type="ChEBI" id="CHEBI:57540"/>
        <dbReference type="ChEBI" id="CHEBI:57945"/>
        <dbReference type="ChEBI" id="CHEBI:58351"/>
        <dbReference type="ChEBI" id="CHEBI:58827"/>
        <dbReference type="EC" id="1.3.1.76"/>
    </reaction>
</comment>
<dbReference type="InterPro" id="IPR000878">
    <property type="entry name" value="4pyrrol_Mease"/>
</dbReference>
<evidence type="ECO:0000313" key="18">
    <source>
        <dbReference type="EMBL" id="SES14409.1"/>
    </source>
</evidence>
<dbReference type="Gene3D" id="3.40.50.720">
    <property type="entry name" value="NAD(P)-binding Rossmann-like Domain"/>
    <property type="match status" value="1"/>
</dbReference>
<dbReference type="GO" id="GO:0009236">
    <property type="term" value="P:cobalamin biosynthetic process"/>
    <property type="evidence" value="ECO:0007669"/>
    <property type="project" value="UniProtKB-KW"/>
</dbReference>
<dbReference type="PROSITE" id="PS00840">
    <property type="entry name" value="SUMT_2"/>
    <property type="match status" value="1"/>
</dbReference>
<dbReference type="NCBIfam" id="NF004790">
    <property type="entry name" value="PRK06136.1"/>
    <property type="match status" value="1"/>
</dbReference>
<dbReference type="InterPro" id="IPR036291">
    <property type="entry name" value="NAD(P)-bd_dom_sf"/>
</dbReference>
<dbReference type="Proteomes" id="UP000198885">
    <property type="component" value="Unassembled WGS sequence"/>
</dbReference>
<evidence type="ECO:0000256" key="12">
    <source>
        <dbReference type="ARBA" id="ARBA00025705"/>
    </source>
</evidence>
<evidence type="ECO:0000256" key="8">
    <source>
        <dbReference type="ARBA" id="ARBA00023027"/>
    </source>
</evidence>
<evidence type="ECO:0000256" key="15">
    <source>
        <dbReference type="RuleBase" id="RU003960"/>
    </source>
</evidence>
<dbReference type="GO" id="GO:0043115">
    <property type="term" value="F:precorrin-2 dehydrogenase activity"/>
    <property type="evidence" value="ECO:0007669"/>
    <property type="project" value="UniProtKB-EC"/>
</dbReference>
<dbReference type="Gene3D" id="1.10.8.210">
    <property type="entry name" value="Sirohaem synthase, dimerisation domain"/>
    <property type="match status" value="1"/>
</dbReference>
<dbReference type="NCBIfam" id="NF007922">
    <property type="entry name" value="PRK10637.1"/>
    <property type="match status" value="1"/>
</dbReference>
<dbReference type="GO" id="GO:0004851">
    <property type="term" value="F:uroporphyrin-III C-methyltransferase activity"/>
    <property type="evidence" value="ECO:0007669"/>
    <property type="project" value="InterPro"/>
</dbReference>
<keyword evidence="11" id="KW-0511">Multifunctional enzyme</keyword>
<dbReference type="InterPro" id="IPR006366">
    <property type="entry name" value="CobA/CysG_C"/>
</dbReference>
<dbReference type="InterPro" id="IPR014776">
    <property type="entry name" value="4pyrrole_Mease_sub2"/>
</dbReference>
<feature type="active site" description="Proton acceptor" evidence="14">
    <location>
        <position position="249"/>
    </location>
</feature>
<dbReference type="PANTHER" id="PTHR45790:SF3">
    <property type="entry name" value="S-ADENOSYL-L-METHIONINE-DEPENDENT UROPORPHYRINOGEN III METHYLTRANSFERASE, CHLOROPLASTIC"/>
    <property type="match status" value="1"/>
</dbReference>
<keyword evidence="3" id="KW-0169">Cobalamin biosynthesis</keyword>
<dbReference type="Pfam" id="PF10414">
    <property type="entry name" value="CysG_dimeriser"/>
    <property type="match status" value="1"/>
</dbReference>
<evidence type="ECO:0000256" key="1">
    <source>
        <dbReference type="ARBA" id="ARBA00005010"/>
    </source>
</evidence>
<keyword evidence="9" id="KW-0456">Lyase</keyword>
<keyword evidence="8" id="KW-0520">NAD</keyword>
<feature type="domain" description="Sirohaem synthase dimerisation" evidence="17">
    <location>
        <begin position="150"/>
        <end position="206"/>
    </location>
</feature>
<dbReference type="GO" id="GO:0051266">
    <property type="term" value="F:sirohydrochlorin ferrochelatase activity"/>
    <property type="evidence" value="ECO:0007669"/>
    <property type="project" value="InterPro"/>
</dbReference>
<dbReference type="AlphaFoldDB" id="A0A1H9UYH6"/>
<sequence length="470" mass="49466">MRSFPMFFRTSGRRVVIAGGGEQAAQKARLILKTDARLVLLAAALEPELAGLVADGRAEHRTGAITPDSFADAALVFIATGSPVADVALHALAKRAGATVNVVDRPALCDVTTPSIVDRDPVVVAIGTEGTAPVLGRSIKTQVEQMLDPRLGSFAALAGRLRDAVAERVPEARRRAFWRWALTETPWRTFRRGGEREAARLMKQAIADGGPDEGGQGQIALVGAGPGARDLLTLRAVERLQEADVVFYDRLVDPAALELARRDAERVHVGKTVGAHAWPQERISALIVAEARKGRRVVRLKSGDPSIFGRATEELEAARAAGLPCEIVPGVTAASAAAAATGDSLTRRGETDTLVLATGTCRAGDRRPDWAHHIRPGTTLVFYMAVRTAGDIRDELLRAGLGPDAPVTVAAEVSQAGERIVETSLAGLDRALRDSGITGSAVIRVTCPKTAALAPGQPMSRAPLAAVAAP</sequence>
<name>A0A1H9UYH6_9RHOB</name>
<dbReference type="UniPathway" id="UPA00262">
    <property type="reaction ID" value="UER00211"/>
</dbReference>
<dbReference type="Gene3D" id="3.40.1010.10">
    <property type="entry name" value="Cobalt-precorrin-4 Transmethylase, Domain 1"/>
    <property type="match status" value="1"/>
</dbReference>
<accession>A0A1H9UYH6</accession>
<dbReference type="InterPro" id="IPR035996">
    <property type="entry name" value="4pyrrol_Methylase_sf"/>
</dbReference>
<evidence type="ECO:0000256" key="5">
    <source>
        <dbReference type="ARBA" id="ARBA00022679"/>
    </source>
</evidence>
<dbReference type="GO" id="GO:0019354">
    <property type="term" value="P:siroheme biosynthetic process"/>
    <property type="evidence" value="ECO:0007669"/>
    <property type="project" value="UniProtKB-UniPathway"/>
</dbReference>
<dbReference type="Gene3D" id="3.30.160.110">
    <property type="entry name" value="Siroheme synthase, domain 2"/>
    <property type="match status" value="1"/>
</dbReference>